<dbReference type="GO" id="GO:0004888">
    <property type="term" value="F:transmembrane signaling receptor activity"/>
    <property type="evidence" value="ECO:0007669"/>
    <property type="project" value="InterPro"/>
</dbReference>
<dbReference type="PANTHER" id="PTHR32089">
    <property type="entry name" value="METHYL-ACCEPTING CHEMOTAXIS PROTEIN MCPB"/>
    <property type="match status" value="1"/>
</dbReference>
<evidence type="ECO:0000313" key="12">
    <source>
        <dbReference type="Proteomes" id="UP000433101"/>
    </source>
</evidence>
<evidence type="ECO:0000256" key="7">
    <source>
        <dbReference type="SAM" id="Phobius"/>
    </source>
</evidence>
<keyword evidence="7" id="KW-0472">Membrane</keyword>
<feature type="transmembrane region" description="Helical" evidence="7">
    <location>
        <begin position="188"/>
        <end position="211"/>
    </location>
</feature>
<evidence type="ECO:0000259" key="8">
    <source>
        <dbReference type="PROSITE" id="PS50111"/>
    </source>
</evidence>
<dbReference type="PROSITE" id="PS50192">
    <property type="entry name" value="T_SNARE"/>
    <property type="match status" value="1"/>
</dbReference>
<keyword evidence="7" id="KW-0812">Transmembrane</keyword>
<keyword evidence="7" id="KW-1133">Transmembrane helix</keyword>
<dbReference type="InterPro" id="IPR003660">
    <property type="entry name" value="HAMP_dom"/>
</dbReference>
<comment type="caution">
    <text evidence="11">The sequence shown here is derived from an EMBL/GenBank/DDBJ whole genome shotgun (WGS) entry which is preliminary data.</text>
</comment>
<keyword evidence="12" id="KW-1185">Reference proteome</keyword>
<feature type="domain" description="HAMP" evidence="10">
    <location>
        <begin position="213"/>
        <end position="266"/>
    </location>
</feature>
<feature type="domain" description="T-SNARE coiled-coil homology" evidence="9">
    <location>
        <begin position="458"/>
        <end position="520"/>
    </location>
</feature>
<dbReference type="CDD" id="cd06225">
    <property type="entry name" value="HAMP"/>
    <property type="match status" value="1"/>
</dbReference>
<dbReference type="Pfam" id="PF00672">
    <property type="entry name" value="HAMP"/>
    <property type="match status" value="1"/>
</dbReference>
<evidence type="ECO:0000256" key="2">
    <source>
        <dbReference type="ARBA" id="ARBA00022519"/>
    </source>
</evidence>
<evidence type="ECO:0000256" key="6">
    <source>
        <dbReference type="SAM" id="MobiDB-lite"/>
    </source>
</evidence>
<dbReference type="PROSITE" id="PS50111">
    <property type="entry name" value="CHEMOTAXIS_TRANSDUC_2"/>
    <property type="match status" value="1"/>
</dbReference>
<protein>
    <submittedName>
        <fullName evidence="11">HAMP domain-containing protein</fullName>
    </submittedName>
</protein>
<dbReference type="GO" id="GO:0005886">
    <property type="term" value="C:plasma membrane"/>
    <property type="evidence" value="ECO:0007669"/>
    <property type="project" value="UniProtKB-SubCell"/>
</dbReference>
<dbReference type="PRINTS" id="PR00260">
    <property type="entry name" value="CHEMTRNSDUCR"/>
</dbReference>
<keyword evidence="3 5" id="KW-0807">Transducer</keyword>
<accession>A0A7X3S943</accession>
<evidence type="ECO:0000313" key="11">
    <source>
        <dbReference type="EMBL" id="MXN66464.1"/>
    </source>
</evidence>
<organism evidence="11 12">
    <name type="scientific">Stappia sediminis</name>
    <dbReference type="NCBI Taxonomy" id="2692190"/>
    <lineage>
        <taxon>Bacteria</taxon>
        <taxon>Pseudomonadati</taxon>
        <taxon>Pseudomonadota</taxon>
        <taxon>Alphaproteobacteria</taxon>
        <taxon>Hyphomicrobiales</taxon>
        <taxon>Stappiaceae</taxon>
        <taxon>Stappia</taxon>
    </lineage>
</organism>
<name>A0A7X3S943_9HYPH</name>
<comment type="subcellular location">
    <subcellularLocation>
        <location evidence="1">Cell inner membrane</location>
        <topology evidence="1">Multi-pass membrane protein</topology>
    </subcellularLocation>
</comment>
<dbReference type="PANTHER" id="PTHR32089:SF112">
    <property type="entry name" value="LYSOZYME-LIKE PROTEIN-RELATED"/>
    <property type="match status" value="1"/>
</dbReference>
<evidence type="ECO:0000256" key="5">
    <source>
        <dbReference type="PROSITE-ProRule" id="PRU00284"/>
    </source>
</evidence>
<keyword evidence="2" id="KW-0997">Cell inner membrane</keyword>
<dbReference type="EMBL" id="WUMV01000007">
    <property type="protein sequence ID" value="MXN66464.1"/>
    <property type="molecule type" value="Genomic_DNA"/>
</dbReference>
<evidence type="ECO:0000259" key="10">
    <source>
        <dbReference type="PROSITE" id="PS50885"/>
    </source>
</evidence>
<dbReference type="SMART" id="SM00283">
    <property type="entry name" value="MA"/>
    <property type="match status" value="1"/>
</dbReference>
<dbReference type="AlphaFoldDB" id="A0A7X3S943"/>
<reference evidence="11 12" key="1">
    <citation type="submission" date="2019-12" db="EMBL/GenBank/DDBJ databases">
        <authorList>
            <person name="Li M."/>
        </authorList>
    </citation>
    <scope>NUCLEOTIDE SEQUENCE [LARGE SCALE GENOMIC DNA]</scope>
    <source>
        <strain evidence="11 12">GBMRC 2046</strain>
    </source>
</reference>
<dbReference type="GO" id="GO:0006935">
    <property type="term" value="P:chemotaxis"/>
    <property type="evidence" value="ECO:0007669"/>
    <property type="project" value="InterPro"/>
</dbReference>
<evidence type="ECO:0000256" key="1">
    <source>
        <dbReference type="ARBA" id="ARBA00004429"/>
    </source>
</evidence>
<dbReference type="PROSITE" id="PS50885">
    <property type="entry name" value="HAMP"/>
    <property type="match status" value="1"/>
</dbReference>
<evidence type="ECO:0000256" key="4">
    <source>
        <dbReference type="ARBA" id="ARBA00029447"/>
    </source>
</evidence>
<gene>
    <name evidence="11" type="ORF">GR183_16230</name>
</gene>
<dbReference type="InterPro" id="IPR000727">
    <property type="entry name" value="T_SNARE_dom"/>
</dbReference>
<dbReference type="Gene3D" id="1.10.287.950">
    <property type="entry name" value="Methyl-accepting chemotaxis protein"/>
    <property type="match status" value="1"/>
</dbReference>
<comment type="similarity">
    <text evidence="4">Belongs to the methyl-accepting chemotaxis (MCP) protein family.</text>
</comment>
<proteinExistence type="inferred from homology"/>
<evidence type="ECO:0000259" key="9">
    <source>
        <dbReference type="PROSITE" id="PS50192"/>
    </source>
</evidence>
<dbReference type="GO" id="GO:0007165">
    <property type="term" value="P:signal transduction"/>
    <property type="evidence" value="ECO:0007669"/>
    <property type="project" value="UniProtKB-KW"/>
</dbReference>
<dbReference type="Gene3D" id="6.10.340.10">
    <property type="match status" value="1"/>
</dbReference>
<feature type="region of interest" description="Disordered" evidence="6">
    <location>
        <begin position="321"/>
        <end position="343"/>
    </location>
</feature>
<dbReference type="Proteomes" id="UP000433101">
    <property type="component" value="Unassembled WGS sequence"/>
</dbReference>
<dbReference type="SMART" id="SM00304">
    <property type="entry name" value="HAMP"/>
    <property type="match status" value="1"/>
</dbReference>
<dbReference type="SUPFAM" id="SSF58104">
    <property type="entry name" value="Methyl-accepting chemotaxis protein (MCP) signaling domain"/>
    <property type="match status" value="1"/>
</dbReference>
<keyword evidence="2" id="KW-1003">Cell membrane</keyword>
<evidence type="ECO:0000256" key="3">
    <source>
        <dbReference type="ARBA" id="ARBA00023224"/>
    </source>
</evidence>
<dbReference type="InterPro" id="IPR004089">
    <property type="entry name" value="MCPsignal_dom"/>
</dbReference>
<feature type="domain" description="Methyl-accepting transducer" evidence="8">
    <location>
        <begin position="306"/>
        <end position="542"/>
    </location>
</feature>
<dbReference type="InterPro" id="IPR004090">
    <property type="entry name" value="Chemotax_Me-accpt_rcpt"/>
</dbReference>
<dbReference type="Pfam" id="PF00015">
    <property type="entry name" value="MCPsignal"/>
    <property type="match status" value="1"/>
</dbReference>
<sequence>MKLNAEFDELLGTTDFTKVYALRQQIKATIENINNAMTILRQAAYTAIDKAQYIDGKANTELAAVDMVSANTVKLSQAALNVRATTMELLAGVGRTSAFNVQTRLAELQQAAQLLKADATAFASIADTVANIEEQIAAYEKAFNAVISGRQALSQKQSLLDELSMDVRSRIGALAEAQSVAAMTSGTFALTTIGITLAAAMAIGIALAFFLSIAISKPTRRLTDVMGRLAEGDTSVDLADSERRDEIGDMSRAVQVFRDNAIERERLRGEQAREQEAQNARQSRIETLISDFRGTVGELTSSVGETAEGLEATARALTGIASESSDRATETANASDEATSNVESVASAAEELAASISEIARQVGQTTEVVNQASEGTRATNQKVEGLAAAAGKIGEVVTLIQAIAEQTNLLALNATIEAARAGDAGKGFAVVAAEVKELANQTSKATEEISAQISAIQESTQEAVDAIAAITGTMSEVDTYTSAIASAVEQQGAATNEISGNVQKAAQGTTSVSGNMAELTRAVAHTNESADQVLAASTTVGEKTQILSEEIERFLREVAAA</sequence>